<dbReference type="NCBIfam" id="TIGR01409">
    <property type="entry name" value="TAT_signal_seq"/>
    <property type="match status" value="1"/>
</dbReference>
<dbReference type="Proteomes" id="UP000616724">
    <property type="component" value="Unassembled WGS sequence"/>
</dbReference>
<dbReference type="Pfam" id="PF09423">
    <property type="entry name" value="PhoD"/>
    <property type="match status" value="1"/>
</dbReference>
<dbReference type="InterPro" id="IPR032093">
    <property type="entry name" value="PhoD_N"/>
</dbReference>
<dbReference type="Gene3D" id="2.60.40.380">
    <property type="entry name" value="Purple acid phosphatase-like, N-terminal"/>
    <property type="match status" value="1"/>
</dbReference>
<evidence type="ECO:0000259" key="2">
    <source>
        <dbReference type="Pfam" id="PF09423"/>
    </source>
</evidence>
<sequence length="536" mass="58104">MAKTIMRRDFLKAAAAGTGLAAVGLPAATAAAAETPLFRHGVASGDPLPDAVIIWTRVTPSPEAVPGSGAGAPAEVTWQVAADPEFQRIVASGTLTTGPERDHTVKADVRGLEAATAYHYRFLYAGVASPAGLTRTAPRPEDDVDGLRLGVVSCSNWEAGHFSAYRHLAARGDLFGVVHLGDYIYEYGRGQFAARGAVVRPHEPAHEILSLADYRTRHGQYKTDPDLQALHAACPWMIVWDDHEVANDSWSGGAENHDPATEGPWAPRLAASRQAYFEWMPVRTGPSGEIYRNLRFGTLADLTMLDLRSYRSQQTSGVEVDDPGRTMTGQAQMDWLRNTLSGGGARWRLIGNSVMISPLALGSLPAHLLGPLRRLLGVPEGGYALNSDQWDGYTAERKRLLAALPDNTVFLTGDIHTSWANDVPQTAATYPVSPSLAVEFVVPSVTSDNIDDFLRVEPRTLSLTAEGLVRAANRHVRGVELDSHGYGVLDVQPGRVQMDWFTISNRSRADATSSWLASFASSHGSRRLRRVYRPVS</sequence>
<organism evidence="4 5">
    <name type="scientific">Planobispora longispora</name>
    <dbReference type="NCBI Taxonomy" id="28887"/>
    <lineage>
        <taxon>Bacteria</taxon>
        <taxon>Bacillati</taxon>
        <taxon>Actinomycetota</taxon>
        <taxon>Actinomycetes</taxon>
        <taxon>Streptosporangiales</taxon>
        <taxon>Streptosporangiaceae</taxon>
        <taxon>Planobispora</taxon>
    </lineage>
</organism>
<feature type="signal peptide" evidence="1">
    <location>
        <begin position="1"/>
        <end position="32"/>
    </location>
</feature>
<keyword evidence="1" id="KW-0732">Signal</keyword>
<dbReference type="PANTHER" id="PTHR43606">
    <property type="entry name" value="PHOSPHATASE, PUTATIVE (AFU_ORTHOLOGUE AFUA_6G08710)-RELATED"/>
    <property type="match status" value="1"/>
</dbReference>
<evidence type="ECO:0000259" key="3">
    <source>
        <dbReference type="Pfam" id="PF16655"/>
    </source>
</evidence>
<evidence type="ECO:0000313" key="4">
    <source>
        <dbReference type="EMBL" id="GIH80264.1"/>
    </source>
</evidence>
<dbReference type="InterPro" id="IPR038607">
    <property type="entry name" value="PhoD-like_sf"/>
</dbReference>
<evidence type="ECO:0000256" key="1">
    <source>
        <dbReference type="SAM" id="SignalP"/>
    </source>
</evidence>
<accession>A0A8J3RS83</accession>
<dbReference type="InterPro" id="IPR052900">
    <property type="entry name" value="Phospholipid_Metab_Enz"/>
</dbReference>
<feature type="chain" id="PRO_5035188608" evidence="1">
    <location>
        <begin position="33"/>
        <end position="536"/>
    </location>
</feature>
<feature type="domain" description="Phospholipase D N-terminal" evidence="3">
    <location>
        <begin position="40"/>
        <end position="136"/>
    </location>
</feature>
<dbReference type="Gene3D" id="3.60.21.70">
    <property type="entry name" value="PhoD-like phosphatase"/>
    <property type="match status" value="1"/>
</dbReference>
<keyword evidence="5" id="KW-1185">Reference proteome</keyword>
<reference evidence="4 5" key="1">
    <citation type="submission" date="2021-01" db="EMBL/GenBank/DDBJ databases">
        <title>Whole genome shotgun sequence of Planobispora longispora NBRC 13918.</title>
        <authorList>
            <person name="Komaki H."/>
            <person name="Tamura T."/>
        </authorList>
    </citation>
    <scope>NUCLEOTIDE SEQUENCE [LARGE SCALE GENOMIC DNA]</scope>
    <source>
        <strain evidence="4 5">NBRC 13918</strain>
    </source>
</reference>
<dbReference type="Pfam" id="PF16655">
    <property type="entry name" value="PhoD_N"/>
    <property type="match status" value="1"/>
</dbReference>
<comment type="caution">
    <text evidence="4">The sequence shown here is derived from an EMBL/GenBank/DDBJ whole genome shotgun (WGS) entry which is preliminary data.</text>
</comment>
<proteinExistence type="predicted"/>
<dbReference type="InterPro" id="IPR019546">
    <property type="entry name" value="TAT_signal_bac_arc"/>
</dbReference>
<evidence type="ECO:0000313" key="5">
    <source>
        <dbReference type="Proteomes" id="UP000616724"/>
    </source>
</evidence>
<dbReference type="InterPro" id="IPR018946">
    <property type="entry name" value="PhoD-like_MPP"/>
</dbReference>
<dbReference type="CDD" id="cd07389">
    <property type="entry name" value="MPP_PhoD"/>
    <property type="match status" value="1"/>
</dbReference>
<dbReference type="EMBL" id="BOOH01000057">
    <property type="protein sequence ID" value="GIH80264.1"/>
    <property type="molecule type" value="Genomic_DNA"/>
</dbReference>
<dbReference type="AlphaFoldDB" id="A0A8J3RS83"/>
<dbReference type="PROSITE" id="PS51318">
    <property type="entry name" value="TAT"/>
    <property type="match status" value="1"/>
</dbReference>
<dbReference type="InterPro" id="IPR029052">
    <property type="entry name" value="Metallo-depent_PP-like"/>
</dbReference>
<name>A0A8J3RS83_9ACTN</name>
<dbReference type="SUPFAM" id="SSF56300">
    <property type="entry name" value="Metallo-dependent phosphatases"/>
    <property type="match status" value="1"/>
</dbReference>
<dbReference type="InterPro" id="IPR006311">
    <property type="entry name" value="TAT_signal"/>
</dbReference>
<protein>
    <submittedName>
        <fullName evidence="4">Phosphodiesterase/alkaline phosphatase D</fullName>
    </submittedName>
</protein>
<feature type="domain" description="PhoD-like phosphatase metallophosphatase" evidence="2">
    <location>
        <begin position="149"/>
        <end position="500"/>
    </location>
</feature>
<dbReference type="RefSeq" id="WP_239317551.1">
    <property type="nucleotide sequence ID" value="NZ_BOOH01000057.1"/>
</dbReference>
<dbReference type="PANTHER" id="PTHR43606:SF2">
    <property type="entry name" value="ALKALINE PHOSPHATASE FAMILY PROTEIN (AFU_ORTHOLOGUE AFUA_5G03860)"/>
    <property type="match status" value="1"/>
</dbReference>
<gene>
    <name evidence="4" type="ORF">Plo01_66930</name>
</gene>